<dbReference type="Gene3D" id="3.20.20.190">
    <property type="entry name" value="Phosphatidylinositol (PI) phosphodiesterase"/>
    <property type="match status" value="1"/>
</dbReference>
<evidence type="ECO:0000313" key="4">
    <source>
        <dbReference type="Proteomes" id="UP001320831"/>
    </source>
</evidence>
<dbReference type="Pfam" id="PF03009">
    <property type="entry name" value="GDPD"/>
    <property type="match status" value="1"/>
</dbReference>
<dbReference type="InterPro" id="IPR017946">
    <property type="entry name" value="PLC-like_Pdiesterase_TIM-brl"/>
</dbReference>
<dbReference type="RefSeq" id="WP_260904627.1">
    <property type="nucleotide sequence ID" value="NZ_JAOCZP010000004.1"/>
</dbReference>
<feature type="domain" description="GP-PDE" evidence="2">
    <location>
        <begin position="52"/>
        <end position="320"/>
    </location>
</feature>
<feature type="chain" id="PRO_5045645672" evidence="1">
    <location>
        <begin position="25"/>
        <end position="323"/>
    </location>
</feature>
<dbReference type="CDD" id="cd08613">
    <property type="entry name" value="GDPD_GDE4_like_1"/>
    <property type="match status" value="1"/>
</dbReference>
<protein>
    <submittedName>
        <fullName evidence="3">Glycerophosphodiester phosphodiesterase family protein</fullName>
    </submittedName>
</protein>
<keyword evidence="1" id="KW-0732">Signal</keyword>
<dbReference type="InterPro" id="IPR030395">
    <property type="entry name" value="GP_PDE_dom"/>
</dbReference>
<evidence type="ECO:0000313" key="3">
    <source>
        <dbReference type="EMBL" id="MCT7376581.1"/>
    </source>
</evidence>
<proteinExistence type="predicted"/>
<reference evidence="3 4" key="1">
    <citation type="submission" date="2022-09" db="EMBL/GenBank/DDBJ databases">
        <title>Chelativorans salina sp. nov., a novel slightly halophilic bacterium isolated from a saline lake sediment enrichment.</title>
        <authorList>
            <person name="Gao L."/>
            <person name="Fang B.-Z."/>
            <person name="Li W.-J."/>
        </authorList>
    </citation>
    <scope>NUCLEOTIDE SEQUENCE [LARGE SCALE GENOMIC DNA]</scope>
    <source>
        <strain evidence="3 4">EGI FJ00035</strain>
    </source>
</reference>
<dbReference type="SUPFAM" id="SSF51695">
    <property type="entry name" value="PLC-like phosphodiesterases"/>
    <property type="match status" value="1"/>
</dbReference>
<accession>A0ABT2LPV3</accession>
<feature type="signal peptide" evidence="1">
    <location>
        <begin position="1"/>
        <end position="24"/>
    </location>
</feature>
<dbReference type="PANTHER" id="PTHR43805">
    <property type="entry name" value="GLYCEROPHOSPHORYL DIESTER PHOSPHODIESTERASE"/>
    <property type="match status" value="1"/>
</dbReference>
<name>A0ABT2LPV3_9HYPH</name>
<dbReference type="EMBL" id="JAOCZP010000004">
    <property type="protein sequence ID" value="MCT7376581.1"/>
    <property type="molecule type" value="Genomic_DNA"/>
</dbReference>
<organism evidence="3 4">
    <name type="scientific">Chelativorans salis</name>
    <dbReference type="NCBI Taxonomy" id="2978478"/>
    <lineage>
        <taxon>Bacteria</taxon>
        <taxon>Pseudomonadati</taxon>
        <taxon>Pseudomonadota</taxon>
        <taxon>Alphaproteobacteria</taxon>
        <taxon>Hyphomicrobiales</taxon>
        <taxon>Phyllobacteriaceae</taxon>
        <taxon>Chelativorans</taxon>
    </lineage>
</organism>
<sequence length="323" mass="35508">MRKFLIGLFAVAAAVYLWNASWLAARPADPAVKLIAHRGVHQTFDRAGVEKDTCTATRIFPPEHDFIENTVPSMRAAFEAGADVVEIDVHPTTDGKFAVIHDWTLDCRTDGAGVTREHDMAFLKTLDIGYGYTADGGATHPLRGKGIGLMPSLDEVFEAFPDGRFLINYKSREAREGDMLAAMLADRPDWRGRVWGVYGGDAPTDRAATLVDGLKGFGSRAVKDCLVRYLAFGWTGHVPEACRNTYVMVPINYAWLMWGWPDRFHARMAANGSEIILLGPYSGGDTGTSGIDTPEDLARVPAHFDGYVWTNRIETIGPMLKAD</sequence>
<evidence type="ECO:0000256" key="1">
    <source>
        <dbReference type="SAM" id="SignalP"/>
    </source>
</evidence>
<comment type="caution">
    <text evidence="3">The sequence shown here is derived from an EMBL/GenBank/DDBJ whole genome shotgun (WGS) entry which is preliminary data.</text>
</comment>
<keyword evidence="4" id="KW-1185">Reference proteome</keyword>
<dbReference type="Proteomes" id="UP001320831">
    <property type="component" value="Unassembled WGS sequence"/>
</dbReference>
<dbReference type="PROSITE" id="PS51704">
    <property type="entry name" value="GP_PDE"/>
    <property type="match status" value="1"/>
</dbReference>
<evidence type="ECO:0000259" key="2">
    <source>
        <dbReference type="PROSITE" id="PS51704"/>
    </source>
</evidence>
<gene>
    <name evidence="3" type="ORF">N5A92_16220</name>
</gene>
<dbReference type="PANTHER" id="PTHR43805:SF1">
    <property type="entry name" value="GP-PDE DOMAIN-CONTAINING PROTEIN"/>
    <property type="match status" value="1"/>
</dbReference>